<organism evidence="7 8">
    <name type="scientific">Streptomyces sp. 900105755</name>
    <dbReference type="NCBI Taxonomy" id="3154389"/>
    <lineage>
        <taxon>Bacteria</taxon>
        <taxon>Bacillati</taxon>
        <taxon>Actinomycetota</taxon>
        <taxon>Actinomycetes</taxon>
        <taxon>Kitasatosporales</taxon>
        <taxon>Streptomycetaceae</taxon>
        <taxon>Streptomyces</taxon>
    </lineage>
</organism>
<protein>
    <submittedName>
        <fullName evidence="7">Helix-turn-helix domain-containing protein</fullName>
    </submittedName>
</protein>
<dbReference type="InterPro" id="IPR009057">
    <property type="entry name" value="Homeodomain-like_sf"/>
</dbReference>
<dbReference type="InterPro" id="IPR049445">
    <property type="entry name" value="TetR_SbtR-like_C"/>
</dbReference>
<evidence type="ECO:0000256" key="4">
    <source>
        <dbReference type="PROSITE-ProRule" id="PRU00335"/>
    </source>
</evidence>
<dbReference type="PROSITE" id="PS50977">
    <property type="entry name" value="HTH_TETR_2"/>
    <property type="match status" value="1"/>
</dbReference>
<evidence type="ECO:0000256" key="5">
    <source>
        <dbReference type="SAM" id="MobiDB-lite"/>
    </source>
</evidence>
<gene>
    <name evidence="7" type="ORF">ABT211_11580</name>
</gene>
<evidence type="ECO:0000256" key="3">
    <source>
        <dbReference type="ARBA" id="ARBA00023163"/>
    </source>
</evidence>
<dbReference type="Pfam" id="PF21597">
    <property type="entry name" value="TetR_C_43"/>
    <property type="match status" value="1"/>
</dbReference>
<keyword evidence="2 4" id="KW-0238">DNA-binding</keyword>
<keyword evidence="1" id="KW-0805">Transcription regulation</keyword>
<comment type="caution">
    <text evidence="7">The sequence shown here is derived from an EMBL/GenBank/DDBJ whole genome shotgun (WGS) entry which is preliminary data.</text>
</comment>
<feature type="region of interest" description="Disordered" evidence="5">
    <location>
        <begin position="1"/>
        <end position="20"/>
    </location>
</feature>
<accession>A0ABV1TE44</accession>
<dbReference type="InterPro" id="IPR050109">
    <property type="entry name" value="HTH-type_TetR-like_transc_reg"/>
</dbReference>
<dbReference type="SUPFAM" id="SSF46689">
    <property type="entry name" value="Homeodomain-like"/>
    <property type="match status" value="1"/>
</dbReference>
<evidence type="ECO:0000313" key="7">
    <source>
        <dbReference type="EMBL" id="MER6267929.1"/>
    </source>
</evidence>
<proteinExistence type="predicted"/>
<dbReference type="InterPro" id="IPR036271">
    <property type="entry name" value="Tet_transcr_reg_TetR-rel_C_sf"/>
</dbReference>
<dbReference type="EMBL" id="JBEOZM010000004">
    <property type="protein sequence ID" value="MER6267929.1"/>
    <property type="molecule type" value="Genomic_DNA"/>
</dbReference>
<evidence type="ECO:0000259" key="6">
    <source>
        <dbReference type="PROSITE" id="PS50977"/>
    </source>
</evidence>
<feature type="compositionally biased region" description="Basic and acidic residues" evidence="5">
    <location>
        <begin position="11"/>
        <end position="20"/>
    </location>
</feature>
<keyword evidence="3" id="KW-0804">Transcription</keyword>
<evidence type="ECO:0000256" key="2">
    <source>
        <dbReference type="ARBA" id="ARBA00023125"/>
    </source>
</evidence>
<dbReference type="PRINTS" id="PR00455">
    <property type="entry name" value="HTHTETR"/>
</dbReference>
<dbReference type="Gene3D" id="1.10.357.10">
    <property type="entry name" value="Tetracycline Repressor, domain 2"/>
    <property type="match status" value="1"/>
</dbReference>
<keyword evidence="8" id="KW-1185">Reference proteome</keyword>
<feature type="domain" description="HTH tetR-type" evidence="6">
    <location>
        <begin position="21"/>
        <end position="80"/>
    </location>
</feature>
<dbReference type="PANTHER" id="PTHR30055:SF234">
    <property type="entry name" value="HTH-TYPE TRANSCRIPTIONAL REGULATOR BETI"/>
    <property type="match status" value="1"/>
</dbReference>
<dbReference type="SUPFAM" id="SSF48498">
    <property type="entry name" value="Tetracyclin repressor-like, C-terminal domain"/>
    <property type="match status" value="1"/>
</dbReference>
<dbReference type="PANTHER" id="PTHR30055">
    <property type="entry name" value="HTH-TYPE TRANSCRIPTIONAL REGULATOR RUTR"/>
    <property type="match status" value="1"/>
</dbReference>
<sequence>MSQHVLPAPKEPAKPLRRDAQRNRDAIVAAARKAFAEQGLDASLEGVAREAGVAIGTVYRHFPRRLDLVEELFTAKFTELLAAAEEAAAMDDAWEAFCHYLERLCELQACDRAFNDLVSARLPLHALGRGMFERAQERGAQIFRAAQEQGVLRDDVTPEDLAFVIWSQAGIIQATRAVAPNAWRRHLHLMLDAFRAQCAHELPEPPLTPQQVDQTLTTLECPEAECHECHEEA</sequence>
<dbReference type="RefSeq" id="WP_351956576.1">
    <property type="nucleotide sequence ID" value="NZ_JBEOZM010000004.1"/>
</dbReference>
<name>A0ABV1TE44_9ACTN</name>
<feature type="DNA-binding region" description="H-T-H motif" evidence="4">
    <location>
        <begin position="43"/>
        <end position="62"/>
    </location>
</feature>
<dbReference type="InterPro" id="IPR001647">
    <property type="entry name" value="HTH_TetR"/>
</dbReference>
<evidence type="ECO:0000256" key="1">
    <source>
        <dbReference type="ARBA" id="ARBA00023015"/>
    </source>
</evidence>
<reference evidence="7 8" key="1">
    <citation type="submission" date="2024-06" db="EMBL/GenBank/DDBJ databases">
        <title>The Natural Products Discovery Center: Release of the First 8490 Sequenced Strains for Exploring Actinobacteria Biosynthetic Diversity.</title>
        <authorList>
            <person name="Kalkreuter E."/>
            <person name="Kautsar S.A."/>
            <person name="Yang D."/>
            <person name="Bader C.D."/>
            <person name="Teijaro C.N."/>
            <person name="Fluegel L."/>
            <person name="Davis C.M."/>
            <person name="Simpson J.R."/>
            <person name="Lauterbach L."/>
            <person name="Steele A.D."/>
            <person name="Gui C."/>
            <person name="Meng S."/>
            <person name="Li G."/>
            <person name="Viehrig K."/>
            <person name="Ye F."/>
            <person name="Su P."/>
            <person name="Kiefer A.F."/>
            <person name="Nichols A."/>
            <person name="Cepeda A.J."/>
            <person name="Yan W."/>
            <person name="Fan B."/>
            <person name="Jiang Y."/>
            <person name="Adhikari A."/>
            <person name="Zheng C.-J."/>
            <person name="Schuster L."/>
            <person name="Cowan T.M."/>
            <person name="Smanski M.J."/>
            <person name="Chevrette M.G."/>
            <person name="De Carvalho L.P.S."/>
            <person name="Shen B."/>
        </authorList>
    </citation>
    <scope>NUCLEOTIDE SEQUENCE [LARGE SCALE GENOMIC DNA]</scope>
    <source>
        <strain evidence="7 8">NPDC001694</strain>
    </source>
</reference>
<dbReference type="Pfam" id="PF00440">
    <property type="entry name" value="TetR_N"/>
    <property type="match status" value="1"/>
</dbReference>
<evidence type="ECO:0000313" key="8">
    <source>
        <dbReference type="Proteomes" id="UP001490365"/>
    </source>
</evidence>
<dbReference type="Proteomes" id="UP001490365">
    <property type="component" value="Unassembled WGS sequence"/>
</dbReference>